<dbReference type="Proteomes" id="UP000809621">
    <property type="component" value="Unassembled WGS sequence"/>
</dbReference>
<protein>
    <submittedName>
        <fullName evidence="2">Uncharacterized protein</fullName>
    </submittedName>
</protein>
<gene>
    <name evidence="2" type="ORF">JQC93_10240</name>
</gene>
<feature type="signal peptide" evidence="1">
    <location>
        <begin position="1"/>
        <end position="19"/>
    </location>
</feature>
<feature type="chain" id="PRO_5046896888" evidence="1">
    <location>
        <begin position="20"/>
        <end position="153"/>
    </location>
</feature>
<sequence>MKKILVVMFIALLSGCGSSGPMQSFYGPIATPQYIDIVKNGLLEDSEEVKLVGEASSSKDQRVSGGAIIVTDTRILFATWNRKTLKYDPLASIPFIDIESYGSNPSLSVPLALVGWSFHITTEHATYEFASKQMDSLYYFIRKSNPNAVLVDG</sequence>
<keyword evidence="1" id="KW-0732">Signal</keyword>
<dbReference type="EMBL" id="JAFEUM010000003">
    <property type="protein sequence ID" value="MBM7036779.1"/>
    <property type="molecule type" value="Genomic_DNA"/>
</dbReference>
<dbReference type="RefSeq" id="WP_205158334.1">
    <property type="nucleotide sequence ID" value="NZ_JAFEUM010000003.1"/>
</dbReference>
<accession>A0ABS2HL45</accession>
<organism evidence="2 3">
    <name type="scientific">Vibrio ulleungensis</name>
    <dbReference type="NCBI Taxonomy" id="2807619"/>
    <lineage>
        <taxon>Bacteria</taxon>
        <taxon>Pseudomonadati</taxon>
        <taxon>Pseudomonadota</taxon>
        <taxon>Gammaproteobacteria</taxon>
        <taxon>Vibrionales</taxon>
        <taxon>Vibrionaceae</taxon>
        <taxon>Vibrio</taxon>
    </lineage>
</organism>
<comment type="caution">
    <text evidence="2">The sequence shown here is derived from an EMBL/GenBank/DDBJ whole genome shotgun (WGS) entry which is preliminary data.</text>
</comment>
<evidence type="ECO:0000313" key="3">
    <source>
        <dbReference type="Proteomes" id="UP000809621"/>
    </source>
</evidence>
<name>A0ABS2HL45_9VIBR</name>
<dbReference type="PROSITE" id="PS51257">
    <property type="entry name" value="PROKAR_LIPOPROTEIN"/>
    <property type="match status" value="1"/>
</dbReference>
<evidence type="ECO:0000256" key="1">
    <source>
        <dbReference type="SAM" id="SignalP"/>
    </source>
</evidence>
<proteinExistence type="predicted"/>
<keyword evidence="3" id="KW-1185">Reference proteome</keyword>
<reference evidence="2 3" key="1">
    <citation type="submission" date="2021-02" db="EMBL/GenBank/DDBJ databases">
        <authorList>
            <person name="Park J.-S."/>
        </authorList>
    </citation>
    <scope>NUCLEOTIDE SEQUENCE [LARGE SCALE GENOMIC DNA]</scope>
    <source>
        <strain evidence="2 3">188UL20-2</strain>
    </source>
</reference>
<evidence type="ECO:0000313" key="2">
    <source>
        <dbReference type="EMBL" id="MBM7036779.1"/>
    </source>
</evidence>